<evidence type="ECO:0000313" key="4">
    <source>
        <dbReference type="EMBL" id="KAE8395295.1"/>
    </source>
</evidence>
<dbReference type="SMART" id="SM00248">
    <property type="entry name" value="ANK"/>
    <property type="match status" value="4"/>
</dbReference>
<dbReference type="PANTHER" id="PTHR24148:SF64">
    <property type="entry name" value="HETEROKARYON INCOMPATIBILITY DOMAIN-CONTAINING PROTEIN"/>
    <property type="match status" value="1"/>
</dbReference>
<dbReference type="InterPro" id="IPR010730">
    <property type="entry name" value="HET"/>
</dbReference>
<dbReference type="Pfam" id="PF12796">
    <property type="entry name" value="Ank_2"/>
    <property type="match status" value="1"/>
</dbReference>
<proteinExistence type="predicted"/>
<organism evidence="4">
    <name type="scientific">Petromyces alliaceus</name>
    <name type="common">Aspergillus alliaceus</name>
    <dbReference type="NCBI Taxonomy" id="209559"/>
    <lineage>
        <taxon>Eukaryota</taxon>
        <taxon>Fungi</taxon>
        <taxon>Dikarya</taxon>
        <taxon>Ascomycota</taxon>
        <taxon>Pezizomycotina</taxon>
        <taxon>Eurotiomycetes</taxon>
        <taxon>Eurotiomycetidae</taxon>
        <taxon>Eurotiales</taxon>
        <taxon>Aspergillaceae</taxon>
        <taxon>Aspergillus</taxon>
        <taxon>Aspergillus subgen. Circumdati</taxon>
    </lineage>
</organism>
<feature type="region of interest" description="Disordered" evidence="2">
    <location>
        <begin position="1"/>
        <end position="25"/>
    </location>
</feature>
<dbReference type="InterPro" id="IPR036770">
    <property type="entry name" value="Ankyrin_rpt-contain_sf"/>
</dbReference>
<reference evidence="4" key="1">
    <citation type="submission" date="2019-04" db="EMBL/GenBank/DDBJ databases">
        <title>Friends and foes A comparative genomics studyof 23 Aspergillus species from section Flavi.</title>
        <authorList>
            <consortium name="DOE Joint Genome Institute"/>
            <person name="Kjaerbolling I."/>
            <person name="Vesth T."/>
            <person name="Frisvad J.C."/>
            <person name="Nybo J.L."/>
            <person name="Theobald S."/>
            <person name="Kildgaard S."/>
            <person name="Isbrandt T."/>
            <person name="Kuo A."/>
            <person name="Sato A."/>
            <person name="Lyhne E.K."/>
            <person name="Kogle M.E."/>
            <person name="Wiebenga A."/>
            <person name="Kun R.S."/>
            <person name="Lubbers R.J."/>
            <person name="Makela M.R."/>
            <person name="Barry K."/>
            <person name="Chovatia M."/>
            <person name="Clum A."/>
            <person name="Daum C."/>
            <person name="Haridas S."/>
            <person name="He G."/>
            <person name="LaButti K."/>
            <person name="Lipzen A."/>
            <person name="Mondo S."/>
            <person name="Riley R."/>
            <person name="Salamov A."/>
            <person name="Simmons B.A."/>
            <person name="Magnuson J.K."/>
            <person name="Henrissat B."/>
            <person name="Mortensen U.H."/>
            <person name="Larsen T.O."/>
            <person name="Devries R.P."/>
            <person name="Grigoriev I.V."/>
            <person name="Machida M."/>
            <person name="Baker S.E."/>
            <person name="Andersen M.R."/>
        </authorList>
    </citation>
    <scope>NUCLEOTIDE SEQUENCE [LARGE SCALE GENOMIC DNA]</scope>
    <source>
        <strain evidence="4">IBT 14317</strain>
    </source>
</reference>
<evidence type="ECO:0000256" key="2">
    <source>
        <dbReference type="SAM" id="MobiDB-lite"/>
    </source>
</evidence>
<dbReference type="Gene3D" id="1.25.40.20">
    <property type="entry name" value="Ankyrin repeat-containing domain"/>
    <property type="match status" value="1"/>
</dbReference>
<sequence length="831" mass="93375">MAQAEELESSSMPSTPRESRGLYKYEPLPSSTSIRLIRVNSKDPDGTVHVQLKTVDLKDRPWYNAVSYTWGNPHTELPHVQGAHAAYSKKYPPEHREPIIANGQILYVSRSAYDVLASVPTDAWAKRCNRRNPRNQLRATIHTACMTSKKDFVEELICAGVDVNVQDEYGRTPLCYAARLGKLEFVELLLAAGADIYITGENKNLPLEYAREGGSEDVIKCLEEAEKTEGLDVPRRSWPEGPQMWCWIDQICIDQGNLEERASQVSIMDQIYECASYTLIWLGPEDAHTQTAVDTILKLDSAKGDLIHANEIIPYEQQSEEVYAAADIPYVSQMEWTALAVLFLRPYLRRLWVIQENILSHTCLGYCGRFEIPWQAFCTVAQQVYFRQTLLGRVTSTNFIGINSPVVAIESEIVHLTQWKDRLQNQASMPKTLSLENLLFETWTFRATDPRDKIFGLYGLLAKAGTVSWRPDYKKSVAHVYADATKEIMENAGELRMLSAVLDRSLRNISDLPSWVPDYSVPFCNMMCANYNAAGNLPQAPIQPSPWDVLAVSGVRIDTVLQTGNATSGPNQLSMFFDARWFELALLLPHPYHNGQARTEVLWRTLCADQKTDGSFPAPADYGGYFRQMLCRLSCVKVEETARTSAVEPNTVFLEAVLHRIRQVLSTPPISDLSTDEIQRTFGDPDTNLSRPDLQTLTYLLYKLHVLGVVEDSSWTPTIGEIERAYNSSRWQTWDESSTLPGDGIEFHGALRSKHGRRRLFVTERRYLGLGPASMVEGDEVWVIPGAGATFVLRPLEDGAFALIGEAYVHGVMNGEAVPDGDVNLSHIRLV</sequence>
<dbReference type="InterPro" id="IPR052895">
    <property type="entry name" value="HetReg/Transcr_Mod"/>
</dbReference>
<feature type="repeat" description="ANK" evidence="1">
    <location>
        <begin position="169"/>
        <end position="201"/>
    </location>
</feature>
<dbReference type="PROSITE" id="PS50088">
    <property type="entry name" value="ANK_REPEAT"/>
    <property type="match status" value="2"/>
</dbReference>
<feature type="repeat" description="ANK" evidence="1">
    <location>
        <begin position="136"/>
        <end position="168"/>
    </location>
</feature>
<protein>
    <recommendedName>
        <fullName evidence="3">Heterokaryon incompatibility domain-containing protein</fullName>
    </recommendedName>
</protein>
<dbReference type="EMBL" id="ML735219">
    <property type="protein sequence ID" value="KAE8395295.1"/>
    <property type="molecule type" value="Genomic_DNA"/>
</dbReference>
<gene>
    <name evidence="4" type="ORF">BDV23DRAFT_168887</name>
</gene>
<evidence type="ECO:0000259" key="3">
    <source>
        <dbReference type="Pfam" id="PF06985"/>
    </source>
</evidence>
<dbReference type="Proteomes" id="UP000326877">
    <property type="component" value="Unassembled WGS sequence"/>
</dbReference>
<dbReference type="InterPro" id="IPR002110">
    <property type="entry name" value="Ankyrin_rpt"/>
</dbReference>
<dbReference type="SUPFAM" id="SSF48403">
    <property type="entry name" value="Ankyrin repeat"/>
    <property type="match status" value="1"/>
</dbReference>
<dbReference type="AlphaFoldDB" id="A0A5N7CMH2"/>
<name>A0A5N7CMH2_PETAA</name>
<feature type="domain" description="Heterokaryon incompatibility" evidence="3">
    <location>
        <begin position="244"/>
        <end position="356"/>
    </location>
</feature>
<dbReference type="OrthoDB" id="2157530at2759"/>
<evidence type="ECO:0000256" key="1">
    <source>
        <dbReference type="PROSITE-ProRule" id="PRU00023"/>
    </source>
</evidence>
<dbReference type="Pfam" id="PF26639">
    <property type="entry name" value="Het-6_barrel"/>
    <property type="match status" value="1"/>
</dbReference>
<dbReference type="PANTHER" id="PTHR24148">
    <property type="entry name" value="ANKYRIN REPEAT DOMAIN-CONTAINING PROTEIN 39 HOMOLOG-RELATED"/>
    <property type="match status" value="1"/>
</dbReference>
<keyword evidence="1" id="KW-0040">ANK repeat</keyword>
<dbReference type="PROSITE" id="PS50297">
    <property type="entry name" value="ANK_REP_REGION"/>
    <property type="match status" value="1"/>
</dbReference>
<accession>A0A5N7CMH2</accession>
<dbReference type="Pfam" id="PF06985">
    <property type="entry name" value="HET"/>
    <property type="match status" value="1"/>
</dbReference>